<dbReference type="AlphaFoldDB" id="A0A327RTJ2"/>
<evidence type="ECO:0000256" key="3">
    <source>
        <dbReference type="ARBA" id="ARBA00023163"/>
    </source>
</evidence>
<dbReference type="InterPro" id="IPR009057">
    <property type="entry name" value="Homeodomain-like_sf"/>
</dbReference>
<evidence type="ECO:0000259" key="4">
    <source>
        <dbReference type="PROSITE" id="PS01124"/>
    </source>
</evidence>
<dbReference type="SUPFAM" id="SSF46689">
    <property type="entry name" value="Homeodomain-like"/>
    <property type="match status" value="1"/>
</dbReference>
<dbReference type="InterPro" id="IPR018060">
    <property type="entry name" value="HTH_AraC"/>
</dbReference>
<name>A0A327RTJ2_9SPHI</name>
<dbReference type="RefSeq" id="WP_111636532.1">
    <property type="nucleotide sequence ID" value="NZ_QLLR01000060.1"/>
</dbReference>
<comment type="caution">
    <text evidence="5">The sequence shown here is derived from an EMBL/GenBank/DDBJ whole genome shotgun (WGS) entry which is preliminary data.</text>
</comment>
<dbReference type="GO" id="GO:0003700">
    <property type="term" value="F:DNA-binding transcription factor activity"/>
    <property type="evidence" value="ECO:0007669"/>
    <property type="project" value="InterPro"/>
</dbReference>
<reference evidence="5 6" key="1">
    <citation type="submission" date="2018-06" db="EMBL/GenBank/DDBJ databases">
        <title>Genomic Encyclopedia of Archaeal and Bacterial Type Strains, Phase II (KMG-II): from individual species to whole genera.</title>
        <authorList>
            <person name="Goeker M."/>
        </authorList>
    </citation>
    <scope>NUCLEOTIDE SEQUENCE [LARGE SCALE GENOMIC DNA]</scope>
    <source>
        <strain evidence="5 6">DSM 14825</strain>
    </source>
</reference>
<dbReference type="PROSITE" id="PS01124">
    <property type="entry name" value="HTH_ARAC_FAMILY_2"/>
    <property type="match status" value="1"/>
</dbReference>
<organism evidence="5 6">
    <name type="scientific">Pedobacter cryoconitis</name>
    <dbReference type="NCBI Taxonomy" id="188932"/>
    <lineage>
        <taxon>Bacteria</taxon>
        <taxon>Pseudomonadati</taxon>
        <taxon>Bacteroidota</taxon>
        <taxon>Sphingobacteriia</taxon>
        <taxon>Sphingobacteriales</taxon>
        <taxon>Sphingobacteriaceae</taxon>
        <taxon>Pedobacter</taxon>
    </lineage>
</organism>
<protein>
    <submittedName>
        <fullName evidence="5">AraC-like DNA-binding protein</fullName>
    </submittedName>
</protein>
<dbReference type="SMART" id="SM00342">
    <property type="entry name" value="HTH_ARAC"/>
    <property type="match status" value="1"/>
</dbReference>
<dbReference type="GO" id="GO:0043565">
    <property type="term" value="F:sequence-specific DNA binding"/>
    <property type="evidence" value="ECO:0007669"/>
    <property type="project" value="InterPro"/>
</dbReference>
<evidence type="ECO:0000256" key="2">
    <source>
        <dbReference type="ARBA" id="ARBA00023125"/>
    </source>
</evidence>
<dbReference type="Gene3D" id="1.10.10.60">
    <property type="entry name" value="Homeodomain-like"/>
    <property type="match status" value="1"/>
</dbReference>
<dbReference type="EMBL" id="QLLR01000060">
    <property type="protein sequence ID" value="RAJ19815.1"/>
    <property type="molecule type" value="Genomic_DNA"/>
</dbReference>
<feature type="domain" description="HTH araC/xylS-type" evidence="4">
    <location>
        <begin position="210"/>
        <end position="313"/>
    </location>
</feature>
<keyword evidence="2 5" id="KW-0238">DNA-binding</keyword>
<dbReference type="PANTHER" id="PTHR43280">
    <property type="entry name" value="ARAC-FAMILY TRANSCRIPTIONAL REGULATOR"/>
    <property type="match status" value="1"/>
</dbReference>
<keyword evidence="1" id="KW-0805">Transcription regulation</keyword>
<dbReference type="PANTHER" id="PTHR43280:SF32">
    <property type="entry name" value="TRANSCRIPTIONAL REGULATORY PROTEIN"/>
    <property type="match status" value="1"/>
</dbReference>
<evidence type="ECO:0000256" key="1">
    <source>
        <dbReference type="ARBA" id="ARBA00023015"/>
    </source>
</evidence>
<dbReference type="OrthoDB" id="643086at2"/>
<keyword evidence="3" id="KW-0804">Transcription</keyword>
<evidence type="ECO:0000313" key="5">
    <source>
        <dbReference type="EMBL" id="RAJ19815.1"/>
    </source>
</evidence>
<accession>A0A327RTJ2</accession>
<gene>
    <name evidence="5" type="ORF">LY11_05279</name>
</gene>
<evidence type="ECO:0000313" key="6">
    <source>
        <dbReference type="Proteomes" id="UP000249754"/>
    </source>
</evidence>
<dbReference type="Proteomes" id="UP000249754">
    <property type="component" value="Unassembled WGS sequence"/>
</dbReference>
<proteinExistence type="predicted"/>
<sequence>MVVYFAAEWWCSIPRNIQKIHFTSIAQQHEVLNIVKPKHPLFSILRFEDLANIEHEQRIKLVSDFYQVTLKKDCKCKLKYGQTLYDFDEGIVSFFSPKQLFIKEPEDIISNKGWLLLIHPEFLRGYPLSQKIKTYGFWNYAVNEALILSEEEERSMFQIFEQIYREYHLPLDNFSQEVIISNIDLLLTYSNRYYTRQFVTRKTSQIDLLVQAENLLDKHFNDPAEKGLPKARYLASGLNLSIKYLNDCIKQLTGQTTQQLIHEKLIEHIKDVLTSTELSVSEIAYLIGFEYPQALNKLFKSKTKQTPIEYRQSFN</sequence>
<dbReference type="Pfam" id="PF12833">
    <property type="entry name" value="HTH_18"/>
    <property type="match status" value="1"/>
</dbReference>